<dbReference type="Proteomes" id="UP001329430">
    <property type="component" value="Chromosome 4"/>
</dbReference>
<dbReference type="InterPro" id="IPR012337">
    <property type="entry name" value="RNaseH-like_sf"/>
</dbReference>
<dbReference type="EMBL" id="JAVRBK010000004">
    <property type="protein sequence ID" value="KAK5644340.1"/>
    <property type="molecule type" value="Genomic_DNA"/>
</dbReference>
<dbReference type="Pfam" id="PF14291">
    <property type="entry name" value="DUF4371"/>
    <property type="match status" value="1"/>
</dbReference>
<dbReference type="PANTHER" id="PTHR45749">
    <property type="match status" value="1"/>
</dbReference>
<comment type="caution">
    <text evidence="2">The sequence shown here is derived from an EMBL/GenBank/DDBJ whole genome shotgun (WGS) entry which is preliminary data.</text>
</comment>
<keyword evidence="3" id="KW-1185">Reference proteome</keyword>
<proteinExistence type="predicted"/>
<dbReference type="PANTHER" id="PTHR45749:SF28">
    <property type="entry name" value="ZINC FINGER MYM-TYPE PROTEIN 1-LIKE-RELATED"/>
    <property type="match status" value="1"/>
</dbReference>
<organism evidence="2 3">
    <name type="scientific">Pyrocoelia pectoralis</name>
    <dbReference type="NCBI Taxonomy" id="417401"/>
    <lineage>
        <taxon>Eukaryota</taxon>
        <taxon>Metazoa</taxon>
        <taxon>Ecdysozoa</taxon>
        <taxon>Arthropoda</taxon>
        <taxon>Hexapoda</taxon>
        <taxon>Insecta</taxon>
        <taxon>Pterygota</taxon>
        <taxon>Neoptera</taxon>
        <taxon>Endopterygota</taxon>
        <taxon>Coleoptera</taxon>
        <taxon>Polyphaga</taxon>
        <taxon>Elateriformia</taxon>
        <taxon>Elateroidea</taxon>
        <taxon>Lampyridae</taxon>
        <taxon>Lampyrinae</taxon>
        <taxon>Pyrocoelia</taxon>
    </lineage>
</organism>
<feature type="domain" description="DUF4371" evidence="1">
    <location>
        <begin position="210"/>
        <end position="390"/>
    </location>
</feature>
<dbReference type="SUPFAM" id="SSF53098">
    <property type="entry name" value="Ribonuclease H-like"/>
    <property type="match status" value="1"/>
</dbReference>
<evidence type="ECO:0000259" key="1">
    <source>
        <dbReference type="Pfam" id="PF14291"/>
    </source>
</evidence>
<reference evidence="2 3" key="1">
    <citation type="journal article" date="2024" name="Insects">
        <title>An Improved Chromosome-Level Genome Assembly of the Firefly Pyrocoelia pectoralis.</title>
        <authorList>
            <person name="Fu X."/>
            <person name="Meyer-Rochow V.B."/>
            <person name="Ballantyne L."/>
            <person name="Zhu X."/>
        </authorList>
    </citation>
    <scope>NUCLEOTIDE SEQUENCE [LARGE SCALE GENOMIC DNA]</scope>
    <source>
        <strain evidence="2">XCY_ONT2</strain>
    </source>
</reference>
<evidence type="ECO:0000313" key="3">
    <source>
        <dbReference type="Proteomes" id="UP001329430"/>
    </source>
</evidence>
<name>A0AAN7V9R6_9COLE</name>
<sequence length="773" mass="90130">MHISVDERQLEVTEINSACEEILLEIEKVEPKQEEEVNSFLTEQNFELNENNGLSLKRKFNDFTTSVAESVVINVNKLKSQNKLNCSERLRLKERGVPRPCLQIKQTTMFKNKPVRRYFRQNMYEMADWLCGCEVSNTFYCFPCLLFSNDTVWCKIGVNDLKHFKDKMKKHALSANHMKSSMSFETLGHTNIRTQLDGAYRKSVKDFNENVSKNRYILNKIIDCVKSCRAFELTLRGHDEREFSESTGMFRDFVNFAFELDSIFKEHLDKSSVFKGISKSIQNDLLESMLYVAHDKIKSEIRQADFVAVQVDETTDSSNKTQMIFIFRYILNGDLHERFWKCINPIPTKVEDLTNIILRELNNLEINKTPEKLVAQSYDGAAVTSGKFGGVQRKVKDKYRSATFIHCYAHRLNLILQKAVGQNKSMKVFFASLHGFSLFFGKSSKRMVILDEVVKVRLPKRAPTEWCFDTRCVETVFVYQKDILACLSKIIDKEDDNNTLSQAIVLENYLRDSDFLYWLEFFHMIIPHCYTLFNQLKKRDIVVSNIKNYIATFKDGIEKIRAKILNNSLQFSLFTTISNKRPRNEDSKHQTSLEVCDIVLSEIQQRFRFSDHLVIAQLFYPERFVNFREKFPADILQLVKASYPFINYVKLRTELEVMYEREDFDTNAGLIAILQFYINNNLCETFSESIKLLKILCTLPMPCIESERCFSTLKRVTTFLQNTMEEDEGRLCALAMLTMEKPLIRTISNFNEQVVDHFAKSKDTTIDVVFKSA</sequence>
<evidence type="ECO:0000313" key="2">
    <source>
        <dbReference type="EMBL" id="KAK5644340.1"/>
    </source>
</evidence>
<dbReference type="InterPro" id="IPR025398">
    <property type="entry name" value="DUF4371"/>
</dbReference>
<dbReference type="AlphaFoldDB" id="A0AAN7V9R6"/>
<accession>A0AAN7V9R6</accession>
<gene>
    <name evidence="2" type="ORF">RI129_005640</name>
</gene>
<protein>
    <recommendedName>
        <fullName evidence="1">DUF4371 domain-containing protein</fullName>
    </recommendedName>
</protein>